<keyword evidence="3" id="KW-1185">Reference proteome</keyword>
<dbReference type="EMBL" id="DF847312">
    <property type="protein sequence ID" value="GAT51718.1"/>
    <property type="molecule type" value="Genomic_DNA"/>
</dbReference>
<dbReference type="Gene3D" id="3.40.50.720">
    <property type="entry name" value="NAD(P)-binding Rossmann-like Domain"/>
    <property type="match status" value="1"/>
</dbReference>
<sequence length="340" mass="37181">MRLPMSALIADQRRKYGPVLRVDLTGKTVILVGANTGLGFEACKYFASMKPARLIIACRSESKGNAALAKLAAETGYKTAELWLVDLASFKSVTAFADKWEADGGRLDILVLNAGLNNMKYGPAQDNWEASVFVNDIATPLLALRLLPSMNRTAERYSVRPRLVVVASDVHYWVSALDKRVVASKTGIIHTLADQKFCKSSGGMSDRYFVTKLLNVFFVRSLADHLKSAKITAVAVNPGYCYSELRRSLPLHLRIADRFMEMALALPAAVGGQHIVWAALADDSIVKNGDYASVSEIREVSDYALSKDGVAAQARIWDELLDILKDADVSVAGIVQDNLR</sequence>
<accession>A0ABQ0LKQ2</accession>
<gene>
    <name evidence="2" type="ORF">MCHLO_08835</name>
</gene>
<keyword evidence="1" id="KW-0560">Oxidoreductase</keyword>
<reference evidence="2" key="1">
    <citation type="submission" date="2014-09" db="EMBL/GenBank/DDBJ databases">
        <title>Genome sequence of the luminous mushroom Mycena chlorophos for searching fungal bioluminescence genes.</title>
        <authorList>
            <person name="Tanaka Y."/>
            <person name="Kasuga D."/>
            <person name="Oba Y."/>
            <person name="Hase S."/>
            <person name="Sato K."/>
            <person name="Oba Y."/>
            <person name="Sakakibara Y."/>
        </authorList>
    </citation>
    <scope>NUCLEOTIDE SEQUENCE</scope>
</reference>
<dbReference type="PRINTS" id="PR00081">
    <property type="entry name" value="GDHRDH"/>
</dbReference>
<evidence type="ECO:0000313" key="3">
    <source>
        <dbReference type="Proteomes" id="UP000815677"/>
    </source>
</evidence>
<organism evidence="2 3">
    <name type="scientific">Mycena chlorophos</name>
    <name type="common">Agaric fungus</name>
    <name type="synonym">Agaricus chlorophos</name>
    <dbReference type="NCBI Taxonomy" id="658473"/>
    <lineage>
        <taxon>Eukaryota</taxon>
        <taxon>Fungi</taxon>
        <taxon>Dikarya</taxon>
        <taxon>Basidiomycota</taxon>
        <taxon>Agaricomycotina</taxon>
        <taxon>Agaricomycetes</taxon>
        <taxon>Agaricomycetidae</taxon>
        <taxon>Agaricales</taxon>
        <taxon>Marasmiineae</taxon>
        <taxon>Mycenaceae</taxon>
        <taxon>Mycena</taxon>
    </lineage>
</organism>
<dbReference type="InterPro" id="IPR036291">
    <property type="entry name" value="NAD(P)-bd_dom_sf"/>
</dbReference>
<proteinExistence type="predicted"/>
<name>A0ABQ0LKQ2_MYCCL</name>
<dbReference type="PANTHER" id="PTHR43157">
    <property type="entry name" value="PHOSPHATIDYLINOSITOL-GLYCAN BIOSYNTHESIS CLASS F PROTEIN-RELATED"/>
    <property type="match status" value="1"/>
</dbReference>
<dbReference type="PANTHER" id="PTHR43157:SF31">
    <property type="entry name" value="PHOSPHATIDYLINOSITOL-GLYCAN BIOSYNTHESIS CLASS F PROTEIN"/>
    <property type="match status" value="1"/>
</dbReference>
<evidence type="ECO:0000256" key="1">
    <source>
        <dbReference type="ARBA" id="ARBA00023002"/>
    </source>
</evidence>
<protein>
    <submittedName>
        <fullName evidence="2">Retinol dehydrogenase 12</fullName>
    </submittedName>
</protein>
<dbReference type="Pfam" id="PF00106">
    <property type="entry name" value="adh_short"/>
    <property type="match status" value="1"/>
</dbReference>
<dbReference type="Proteomes" id="UP000815677">
    <property type="component" value="Unassembled WGS sequence"/>
</dbReference>
<evidence type="ECO:0000313" key="2">
    <source>
        <dbReference type="EMBL" id="GAT51718.1"/>
    </source>
</evidence>
<dbReference type="SUPFAM" id="SSF51735">
    <property type="entry name" value="NAD(P)-binding Rossmann-fold domains"/>
    <property type="match status" value="1"/>
</dbReference>
<dbReference type="InterPro" id="IPR002347">
    <property type="entry name" value="SDR_fam"/>
</dbReference>